<dbReference type="SMART" id="SM00490">
    <property type="entry name" value="HELICc"/>
    <property type="match status" value="1"/>
</dbReference>
<dbReference type="InterPro" id="IPR001650">
    <property type="entry name" value="Helicase_C-like"/>
</dbReference>
<dbReference type="Proteomes" id="UP001244341">
    <property type="component" value="Chromosome 16b"/>
</dbReference>
<evidence type="ECO:0000313" key="3">
    <source>
        <dbReference type="Proteomes" id="UP001244341"/>
    </source>
</evidence>
<keyword evidence="3" id="KW-1185">Reference proteome</keyword>
<reference evidence="2 3" key="1">
    <citation type="submission" date="2023-05" db="EMBL/GenBank/DDBJ databases">
        <title>A 100% complete, gapless, phased diploid assembly of the Scenedesmus obliquus UTEX 3031 genome.</title>
        <authorList>
            <person name="Biondi T.C."/>
            <person name="Hanschen E.R."/>
            <person name="Kwon T."/>
            <person name="Eng W."/>
            <person name="Kruse C.P.S."/>
            <person name="Koehler S.I."/>
            <person name="Kunde Y."/>
            <person name="Gleasner C.D."/>
            <person name="You Mak K.T."/>
            <person name="Polle J."/>
            <person name="Hovde B.T."/>
            <person name="Starkenburg S.R."/>
        </authorList>
    </citation>
    <scope>NUCLEOTIDE SEQUENCE [LARGE SCALE GENOMIC DNA]</scope>
    <source>
        <strain evidence="2 3">DOE0152z</strain>
    </source>
</reference>
<dbReference type="InterPro" id="IPR027417">
    <property type="entry name" value="P-loop_NTPase"/>
</dbReference>
<dbReference type="EMBL" id="CP126223">
    <property type="protein sequence ID" value="WIA23604.1"/>
    <property type="molecule type" value="Genomic_DNA"/>
</dbReference>
<gene>
    <name evidence="2" type="ORF">OEZ85_000314</name>
</gene>
<evidence type="ECO:0000313" key="2">
    <source>
        <dbReference type="EMBL" id="WIA23604.1"/>
    </source>
</evidence>
<dbReference type="Gene3D" id="3.40.50.300">
    <property type="entry name" value="P-loop containing nucleotide triphosphate hydrolases"/>
    <property type="match status" value="1"/>
</dbReference>
<proteinExistence type="predicted"/>
<organism evidence="2 3">
    <name type="scientific">Tetradesmus obliquus</name>
    <name type="common">Green alga</name>
    <name type="synonym">Acutodesmus obliquus</name>
    <dbReference type="NCBI Taxonomy" id="3088"/>
    <lineage>
        <taxon>Eukaryota</taxon>
        <taxon>Viridiplantae</taxon>
        <taxon>Chlorophyta</taxon>
        <taxon>core chlorophytes</taxon>
        <taxon>Chlorophyceae</taxon>
        <taxon>CS clade</taxon>
        <taxon>Sphaeropleales</taxon>
        <taxon>Scenedesmaceae</taxon>
        <taxon>Tetradesmus</taxon>
    </lineage>
</organism>
<protein>
    <recommendedName>
        <fullName evidence="1">Helicase C-terminal domain-containing protein</fullName>
    </recommendedName>
</protein>
<sequence length="240" mass="26226">MTANATVTALTASKPFRRNNIIVFWQNNHKADRLQALVRDILERNYPDVAAEVYDAHVYRSMSRNGMVNMESAEEVDRRLNNFRTAARGVLFNSKSVKEGFNCVDVDCVIIGCPSKSPQQIIQMIGRCMRFDPANPDKYMECLMDPDVRTIFRAFKLGSGVTQNVSGYGDCGAVDDLSGQQMNGIMVGNSDCTAEHADAAALLGTEQDEGLVKLASAAKPVDGSHLLETPAGAPANWFSL</sequence>
<dbReference type="SUPFAM" id="SSF52540">
    <property type="entry name" value="P-loop containing nucleoside triphosphate hydrolases"/>
    <property type="match status" value="1"/>
</dbReference>
<name>A0ABY8UPW0_TETOB</name>
<evidence type="ECO:0000259" key="1">
    <source>
        <dbReference type="SMART" id="SM00490"/>
    </source>
</evidence>
<feature type="domain" description="Helicase C-terminal" evidence="1">
    <location>
        <begin position="36"/>
        <end position="132"/>
    </location>
</feature>
<accession>A0ABY8UPW0</accession>
<dbReference type="Pfam" id="PF00271">
    <property type="entry name" value="Helicase_C"/>
    <property type="match status" value="1"/>
</dbReference>